<evidence type="ECO:0000313" key="2">
    <source>
        <dbReference type="EMBL" id="ORB60640.1"/>
    </source>
</evidence>
<comment type="caution">
    <text evidence="2">The sequence shown here is derived from an EMBL/GenBank/DDBJ whole genome shotgun (WGS) entry which is preliminary data.</text>
</comment>
<accession>A0A1X0JD76</accession>
<reference evidence="2 3" key="1">
    <citation type="submission" date="2017-02" db="EMBL/GenBank/DDBJ databases">
        <title>The new phylogeny of genus Mycobacterium.</title>
        <authorList>
            <person name="Tortoli E."/>
            <person name="Trovato A."/>
            <person name="Cirillo D.M."/>
        </authorList>
    </citation>
    <scope>NUCLEOTIDE SEQUENCE [LARGE SCALE GENOMIC DNA]</scope>
    <source>
        <strain evidence="2 3">DSM 44338</strain>
    </source>
</reference>
<dbReference type="OrthoDB" id="4563701at2"/>
<evidence type="ECO:0000313" key="3">
    <source>
        <dbReference type="Proteomes" id="UP000192411"/>
    </source>
</evidence>
<dbReference type="Proteomes" id="UP000192411">
    <property type="component" value="Unassembled WGS sequence"/>
</dbReference>
<feature type="signal peptide" evidence="1">
    <location>
        <begin position="1"/>
        <end position="29"/>
    </location>
</feature>
<keyword evidence="1" id="KW-0732">Signal</keyword>
<dbReference type="AlphaFoldDB" id="A0A1X0JD76"/>
<dbReference type="InterPro" id="IPR032407">
    <property type="entry name" value="MHB"/>
</dbReference>
<proteinExistence type="predicted"/>
<dbReference type="EMBL" id="MVIM01000036">
    <property type="protein sequence ID" value="ORB60640.1"/>
    <property type="molecule type" value="Genomic_DNA"/>
</dbReference>
<sequence>MSKLSMTRLAVAVGGLGMSLAAGVGVASAQPDLGLAVNTTCSYPQLVSALNAQSPEAGAAFDKQPMLKAGLQQFLASGPAQRQQMASRIAAAPWAQPYLGSIQQAFSTCQNF</sequence>
<evidence type="ECO:0000256" key="1">
    <source>
        <dbReference type="SAM" id="SignalP"/>
    </source>
</evidence>
<name>A0A1X0JD76_9MYCO</name>
<dbReference type="RefSeq" id="WP_083129337.1">
    <property type="nucleotide sequence ID" value="NZ_MVIM01000036.1"/>
</dbReference>
<protein>
    <submittedName>
        <fullName evidence="2">Hemophore-related protein</fullName>
    </submittedName>
</protein>
<dbReference type="GO" id="GO:0020037">
    <property type="term" value="F:heme binding"/>
    <property type="evidence" value="ECO:0007669"/>
    <property type="project" value="InterPro"/>
</dbReference>
<keyword evidence="3" id="KW-1185">Reference proteome</keyword>
<feature type="chain" id="PRO_5013343822" evidence="1">
    <location>
        <begin position="30"/>
        <end position="112"/>
    </location>
</feature>
<dbReference type="STRING" id="75922.BST47_29730"/>
<organism evidence="2 3">
    <name type="scientific">Mycolicibacterium tusciae</name>
    <dbReference type="NCBI Taxonomy" id="75922"/>
    <lineage>
        <taxon>Bacteria</taxon>
        <taxon>Bacillati</taxon>
        <taxon>Actinomycetota</taxon>
        <taxon>Actinomycetes</taxon>
        <taxon>Mycobacteriales</taxon>
        <taxon>Mycobacteriaceae</taxon>
        <taxon>Mycolicibacterium</taxon>
    </lineage>
</organism>
<dbReference type="NCBIfam" id="TIGR04529">
    <property type="entry name" value="MTB_hemophore"/>
    <property type="match status" value="1"/>
</dbReference>
<gene>
    <name evidence="2" type="ORF">BST47_29730</name>
</gene>
<dbReference type="PIRSF" id="PIRSF010611">
    <property type="entry name" value="UCP010611"/>
    <property type="match status" value="1"/>
</dbReference>
<dbReference type="InterPro" id="IPR016572">
    <property type="entry name" value="UCP010611"/>
</dbReference>